<proteinExistence type="predicted"/>
<dbReference type="AlphaFoldDB" id="A0A3A9AIW5"/>
<feature type="domain" description="Methyltransferase type 11" evidence="1">
    <location>
        <begin position="137"/>
        <end position="183"/>
    </location>
</feature>
<keyword evidence="2" id="KW-0489">Methyltransferase</keyword>
<dbReference type="InterPro" id="IPR029063">
    <property type="entry name" value="SAM-dependent_MTases_sf"/>
</dbReference>
<dbReference type="CDD" id="cd02440">
    <property type="entry name" value="AdoMet_MTases"/>
    <property type="match status" value="1"/>
</dbReference>
<dbReference type="Proteomes" id="UP000280696">
    <property type="component" value="Unassembled WGS sequence"/>
</dbReference>
<dbReference type="RefSeq" id="WP_120469504.1">
    <property type="nucleotide sequence ID" value="NZ_RAYQ01000010.1"/>
</dbReference>
<keyword evidence="3" id="KW-1185">Reference proteome</keyword>
<organism evidence="2 3">
    <name type="scientific">Parablautia intestinalis</name>
    <dbReference type="NCBI Taxonomy" id="2320100"/>
    <lineage>
        <taxon>Bacteria</taxon>
        <taxon>Bacillati</taxon>
        <taxon>Bacillota</taxon>
        <taxon>Clostridia</taxon>
        <taxon>Lachnospirales</taxon>
        <taxon>Lachnospiraceae</taxon>
        <taxon>Parablautia</taxon>
    </lineage>
</organism>
<name>A0A3A9AIW5_9FIRM</name>
<gene>
    <name evidence="2" type="ORF">D7V94_10535</name>
</gene>
<dbReference type="GO" id="GO:0032259">
    <property type="term" value="P:methylation"/>
    <property type="evidence" value="ECO:0007669"/>
    <property type="project" value="UniProtKB-KW"/>
</dbReference>
<dbReference type="EMBL" id="RAYQ01000010">
    <property type="protein sequence ID" value="RKI91327.1"/>
    <property type="molecule type" value="Genomic_DNA"/>
</dbReference>
<dbReference type="OrthoDB" id="3896938at2"/>
<keyword evidence="2" id="KW-0808">Transferase</keyword>
<evidence type="ECO:0000313" key="3">
    <source>
        <dbReference type="Proteomes" id="UP000280696"/>
    </source>
</evidence>
<dbReference type="InterPro" id="IPR013216">
    <property type="entry name" value="Methyltransf_11"/>
</dbReference>
<evidence type="ECO:0000259" key="1">
    <source>
        <dbReference type="Pfam" id="PF08241"/>
    </source>
</evidence>
<reference evidence="2 3" key="1">
    <citation type="submission" date="2018-09" db="EMBL/GenBank/DDBJ databases">
        <title>Murine metabolic-syndrome-specific gut microbial biobank.</title>
        <authorList>
            <person name="Liu C."/>
        </authorList>
    </citation>
    <scope>NUCLEOTIDE SEQUENCE [LARGE SCALE GENOMIC DNA]</scope>
    <source>
        <strain evidence="2 3">0.1xD8-82</strain>
    </source>
</reference>
<accession>A0A3A9AIW5</accession>
<sequence>MVLNNLNRYAKLIFNQKMYFLARKYYFAVRKKKYRKYIGGERYCPCCGNHITEFIDFEYRSNHYNHQMYEEHYKNTICPVCCSLPRQRVAASYIEKKFDYLRKKEILFFAPSYAGEVCMNRLGLTWQSADLYQFADRKIDIQNMDIPDESIEVILCNHVLEHVPEFKLAIQEMYRVLKKGGILELSVPQFPNQIYTAQDGHSKEENWKLYGQADHLRIFGLDIKDTLTECGFTVTPVWGNECEEAAGCRIGPADYDIDCIYVCEK</sequence>
<evidence type="ECO:0000313" key="2">
    <source>
        <dbReference type="EMBL" id="RKI91327.1"/>
    </source>
</evidence>
<protein>
    <submittedName>
        <fullName evidence="2">Class I SAM-dependent methyltransferase</fullName>
    </submittedName>
</protein>
<dbReference type="Pfam" id="PF08241">
    <property type="entry name" value="Methyltransf_11"/>
    <property type="match status" value="1"/>
</dbReference>
<comment type="caution">
    <text evidence="2">The sequence shown here is derived from an EMBL/GenBank/DDBJ whole genome shotgun (WGS) entry which is preliminary data.</text>
</comment>
<dbReference type="SUPFAM" id="SSF53335">
    <property type="entry name" value="S-adenosyl-L-methionine-dependent methyltransferases"/>
    <property type="match status" value="1"/>
</dbReference>
<dbReference type="Gene3D" id="3.40.50.150">
    <property type="entry name" value="Vaccinia Virus protein VP39"/>
    <property type="match status" value="1"/>
</dbReference>
<dbReference type="GO" id="GO:0008757">
    <property type="term" value="F:S-adenosylmethionine-dependent methyltransferase activity"/>
    <property type="evidence" value="ECO:0007669"/>
    <property type="project" value="InterPro"/>
</dbReference>